<name>A0A0A2ZM71_9PAST</name>
<dbReference type="InterPro" id="IPR002716">
    <property type="entry name" value="PIN_dom"/>
</dbReference>
<accession>A0A0A2ZM71</accession>
<reference evidence="1 2" key="1">
    <citation type="submission" date="2018-06" db="EMBL/GenBank/DDBJ databases">
        <authorList>
            <consortium name="Pathogen Informatics"/>
            <person name="Doyle S."/>
        </authorList>
    </citation>
    <scope>NUCLEOTIDE SEQUENCE [LARGE SCALE GENOMIC DNA]</scope>
    <source>
        <strain evidence="1 2">NCTC11413</strain>
    </source>
</reference>
<dbReference type="InterPro" id="IPR029060">
    <property type="entry name" value="PIN-like_dom_sf"/>
</dbReference>
<proteinExistence type="predicted"/>
<dbReference type="AlphaFoldDB" id="A0A0A2ZM71"/>
<evidence type="ECO:0000313" key="2">
    <source>
        <dbReference type="Proteomes" id="UP000254232"/>
    </source>
</evidence>
<sequence length="144" mass="17049">MKRNILLDSNILMIAIKDSESNERKQLIELLTNENTNVFITPLIRYEVLRGITWNDDESFKKHSDVLKQLETINIDQKISDTATALFRLERKEKEESGQTPKKIDKHNFDVMHFATAKVYQLEWQSNDEDFQSWEKLYQQLSAE</sequence>
<gene>
    <name evidence="1" type="ORF">NCTC11413_02400</name>
</gene>
<organism evidence="1 2">
    <name type="scientific">Gallibacterium anatis</name>
    <dbReference type="NCBI Taxonomy" id="750"/>
    <lineage>
        <taxon>Bacteria</taxon>
        <taxon>Pseudomonadati</taxon>
        <taxon>Pseudomonadota</taxon>
        <taxon>Gammaproteobacteria</taxon>
        <taxon>Pasteurellales</taxon>
        <taxon>Pasteurellaceae</taxon>
        <taxon>Gallibacterium</taxon>
    </lineage>
</organism>
<dbReference type="GeneID" id="77264564"/>
<dbReference type="SUPFAM" id="SSF88723">
    <property type="entry name" value="PIN domain-like"/>
    <property type="match status" value="1"/>
</dbReference>
<dbReference type="OMA" id="IDKHNFD"/>
<protein>
    <submittedName>
        <fullName evidence="1">PIN domain</fullName>
    </submittedName>
</protein>
<dbReference type="RefSeq" id="WP_013745768.1">
    <property type="nucleotide sequence ID" value="NZ_CP126977.1"/>
</dbReference>
<dbReference type="Gene3D" id="3.40.50.1010">
    <property type="entry name" value="5'-nuclease"/>
    <property type="match status" value="1"/>
</dbReference>
<dbReference type="Proteomes" id="UP000254232">
    <property type="component" value="Unassembled WGS sequence"/>
</dbReference>
<dbReference type="Pfam" id="PF01850">
    <property type="entry name" value="PIN"/>
    <property type="match status" value="1"/>
</dbReference>
<evidence type="ECO:0000313" key="1">
    <source>
        <dbReference type="EMBL" id="STO39227.1"/>
    </source>
</evidence>
<dbReference type="EMBL" id="UGGZ01000001">
    <property type="protein sequence ID" value="STO39227.1"/>
    <property type="molecule type" value="Genomic_DNA"/>
</dbReference>